<dbReference type="KEGG" id="dee:HQN60_00395"/>
<dbReference type="AlphaFoldDB" id="A0A6M8SJU0"/>
<dbReference type="RefSeq" id="WP_173531833.1">
    <property type="nucleotide sequence ID" value="NZ_CP054143.1"/>
</dbReference>
<gene>
    <name evidence="1" type="ORF">HQN60_00395</name>
</gene>
<dbReference type="SMART" id="SM00028">
    <property type="entry name" value="TPR"/>
    <property type="match status" value="4"/>
</dbReference>
<name>A0A6M8SJU0_9NEIS</name>
<dbReference type="Proteomes" id="UP000504844">
    <property type="component" value="Chromosome"/>
</dbReference>
<sequence>MMAENILSIDLQLLALKQQTPVTSKALLQQAQLIQTCAQAIEYQHGIAEAILLQAQFHWADMDFAAAKQAIRQALHYAKKNQADDLLAEGYHLSALIHVAESSYTHALSAWYKCLKLLRTLRIESLQIEVLIGLGNLWALDLQYEKSQAALNEALTRANQINDAQLAAKAAICLSREHLKQGLFEDALISLSQADRHVSKYTNPTWYAEIYNYRARVWLSLKLTDQAHAECLQAWQQIAEHDNLAWAQCLTQVSLAQVALAQNMDPSPSLNHASALAEHFNLYAFLSQIALIRSQYAEKQEHWDDALNHFKTHRQLELGALAQQQQYGLHNFNSLPLMQLAQKIEKEQQLLKNTIEVKKSDDFNKVVIRHFWLAQLQQLISDETAVGLIFVRFSLAQNSHNHQQRLFLLSALCSEHTVLCHYADGVYALLTPAISNADLLQTQHHLDRILQLLPWETTPARTAAMRAQAPHTLKDILTQIEAKLFSDAAL</sequence>
<dbReference type="InterPro" id="IPR011990">
    <property type="entry name" value="TPR-like_helical_dom_sf"/>
</dbReference>
<evidence type="ECO:0008006" key="3">
    <source>
        <dbReference type="Google" id="ProtNLM"/>
    </source>
</evidence>
<protein>
    <recommendedName>
        <fullName evidence="3">MalT-like TPR region domain-containing protein</fullName>
    </recommendedName>
</protein>
<accession>A0A6M8SJU0</accession>
<reference evidence="1 2" key="1">
    <citation type="submission" date="2020-05" db="EMBL/GenBank/DDBJ databases">
        <title>Complete genome sequence of Deefgea sp. D17.</title>
        <authorList>
            <person name="Bae J.-W."/>
            <person name="Han J.E."/>
        </authorList>
    </citation>
    <scope>NUCLEOTIDE SEQUENCE [LARGE SCALE GENOMIC DNA]</scope>
    <source>
        <strain evidence="1 2">D17</strain>
    </source>
</reference>
<dbReference type="EMBL" id="CP054143">
    <property type="protein sequence ID" value="QKJ65323.1"/>
    <property type="molecule type" value="Genomic_DNA"/>
</dbReference>
<evidence type="ECO:0000313" key="2">
    <source>
        <dbReference type="Proteomes" id="UP000504844"/>
    </source>
</evidence>
<dbReference type="InterPro" id="IPR019734">
    <property type="entry name" value="TPR_rpt"/>
</dbReference>
<evidence type="ECO:0000313" key="1">
    <source>
        <dbReference type="EMBL" id="QKJ65323.1"/>
    </source>
</evidence>
<keyword evidence="2" id="KW-1185">Reference proteome</keyword>
<dbReference type="SUPFAM" id="SSF48452">
    <property type="entry name" value="TPR-like"/>
    <property type="match status" value="1"/>
</dbReference>
<dbReference type="Gene3D" id="1.25.40.10">
    <property type="entry name" value="Tetratricopeptide repeat domain"/>
    <property type="match status" value="1"/>
</dbReference>
<proteinExistence type="predicted"/>
<organism evidence="1 2">
    <name type="scientific">Deefgea piscis</name>
    <dbReference type="NCBI Taxonomy" id="2739061"/>
    <lineage>
        <taxon>Bacteria</taxon>
        <taxon>Pseudomonadati</taxon>
        <taxon>Pseudomonadota</taxon>
        <taxon>Betaproteobacteria</taxon>
        <taxon>Neisseriales</taxon>
        <taxon>Chitinibacteraceae</taxon>
        <taxon>Deefgea</taxon>
    </lineage>
</organism>